<evidence type="ECO:0000256" key="6">
    <source>
        <dbReference type="ARBA" id="ARBA00023306"/>
    </source>
</evidence>
<dbReference type="GO" id="GO:0031298">
    <property type="term" value="C:replication fork protection complex"/>
    <property type="evidence" value="ECO:0007669"/>
    <property type="project" value="TreeGrafter"/>
</dbReference>
<reference evidence="10" key="2">
    <citation type="submission" date="2025-09" db="UniProtKB">
        <authorList>
            <consortium name="Ensembl"/>
        </authorList>
    </citation>
    <scope>IDENTIFICATION</scope>
</reference>
<evidence type="ECO:0000259" key="9">
    <source>
        <dbReference type="Pfam" id="PF07962"/>
    </source>
</evidence>
<evidence type="ECO:0000256" key="7">
    <source>
        <dbReference type="RuleBase" id="RU366049"/>
    </source>
</evidence>
<feature type="region of interest" description="Disordered" evidence="8">
    <location>
        <begin position="207"/>
        <end position="233"/>
    </location>
</feature>
<dbReference type="InterPro" id="IPR040038">
    <property type="entry name" value="TIPIN/Csm3/Swi3"/>
</dbReference>
<proteinExistence type="inferred from homology"/>
<comment type="function">
    <text evidence="7">Plays an important role in the control of DNA replication and the maintenance of replication fork stability.</text>
</comment>
<dbReference type="GO" id="GO:0006974">
    <property type="term" value="P:DNA damage response"/>
    <property type="evidence" value="ECO:0007669"/>
    <property type="project" value="UniProtKB-KW"/>
</dbReference>
<evidence type="ECO:0000313" key="10">
    <source>
        <dbReference type="Ensembl" id="ENSEBUP00000024133.1"/>
    </source>
</evidence>
<feature type="compositionally biased region" description="Acidic residues" evidence="8">
    <location>
        <begin position="13"/>
        <end position="25"/>
    </location>
</feature>
<dbReference type="GO" id="GO:0043111">
    <property type="term" value="P:replication fork arrest"/>
    <property type="evidence" value="ECO:0007669"/>
    <property type="project" value="TreeGrafter"/>
</dbReference>
<dbReference type="Proteomes" id="UP000694388">
    <property type="component" value="Unplaced"/>
</dbReference>
<evidence type="ECO:0000256" key="5">
    <source>
        <dbReference type="ARBA" id="ARBA00023242"/>
    </source>
</evidence>
<comment type="similarity">
    <text evidence="2 7">Belongs to the CSM3 family.</text>
</comment>
<dbReference type="GO" id="GO:0031297">
    <property type="term" value="P:replication fork processing"/>
    <property type="evidence" value="ECO:0007669"/>
    <property type="project" value="UniProtKB-UniRule"/>
</dbReference>
<keyword evidence="11" id="KW-1185">Reference proteome</keyword>
<feature type="compositionally biased region" description="Low complexity" evidence="8">
    <location>
        <begin position="216"/>
        <end position="230"/>
    </location>
</feature>
<protein>
    <recommendedName>
        <fullName evidence="3 7">TIMELESS-interacting protein</fullName>
    </recommendedName>
</protein>
<keyword evidence="5 7" id="KW-0539">Nucleus</keyword>
<keyword evidence="4 7" id="KW-0227">DNA damage</keyword>
<dbReference type="Pfam" id="PF07962">
    <property type="entry name" value="Swi3"/>
    <property type="match status" value="1"/>
</dbReference>
<feature type="region of interest" description="Disordered" evidence="8">
    <location>
        <begin position="1"/>
        <end position="51"/>
    </location>
</feature>
<evidence type="ECO:0000256" key="2">
    <source>
        <dbReference type="ARBA" id="ARBA00006075"/>
    </source>
</evidence>
<dbReference type="PANTHER" id="PTHR13220">
    <property type="entry name" value="TIMELESS INTERACTING-RELATED"/>
    <property type="match status" value="1"/>
</dbReference>
<dbReference type="InterPro" id="IPR012923">
    <property type="entry name" value="Csm3"/>
</dbReference>
<feature type="domain" description="Chromosome segregation in meiosis protein 3" evidence="9">
    <location>
        <begin position="62"/>
        <end position="142"/>
    </location>
</feature>
<evidence type="ECO:0000256" key="3">
    <source>
        <dbReference type="ARBA" id="ARBA00018750"/>
    </source>
</evidence>
<accession>A0A8C4R2U2</accession>
<dbReference type="GO" id="GO:0003677">
    <property type="term" value="F:DNA binding"/>
    <property type="evidence" value="ECO:0007669"/>
    <property type="project" value="TreeGrafter"/>
</dbReference>
<reference evidence="10" key="1">
    <citation type="submission" date="2025-08" db="UniProtKB">
        <authorList>
            <consortium name="Ensembl"/>
        </authorList>
    </citation>
    <scope>IDENTIFICATION</scope>
</reference>
<evidence type="ECO:0000256" key="8">
    <source>
        <dbReference type="SAM" id="MobiDB-lite"/>
    </source>
</evidence>
<dbReference type="GO" id="GO:0000076">
    <property type="term" value="P:DNA replication checkpoint signaling"/>
    <property type="evidence" value="ECO:0007669"/>
    <property type="project" value="UniProtKB-UniRule"/>
</dbReference>
<evidence type="ECO:0000256" key="1">
    <source>
        <dbReference type="ARBA" id="ARBA00004123"/>
    </source>
</evidence>
<feature type="compositionally biased region" description="Basic and acidic residues" evidence="8">
    <location>
        <begin position="26"/>
        <end position="50"/>
    </location>
</feature>
<dbReference type="AlphaFoldDB" id="A0A8C4R2U2"/>
<organism evidence="10 11">
    <name type="scientific">Eptatretus burgeri</name>
    <name type="common">Inshore hagfish</name>
    <dbReference type="NCBI Taxonomy" id="7764"/>
    <lineage>
        <taxon>Eukaryota</taxon>
        <taxon>Metazoa</taxon>
        <taxon>Chordata</taxon>
        <taxon>Craniata</taxon>
        <taxon>Vertebrata</taxon>
        <taxon>Cyclostomata</taxon>
        <taxon>Myxini</taxon>
        <taxon>Myxiniformes</taxon>
        <taxon>Myxinidae</taxon>
        <taxon>Eptatretinae</taxon>
        <taxon>Eptatretus</taxon>
    </lineage>
</organism>
<dbReference type="PANTHER" id="PTHR13220:SF11">
    <property type="entry name" value="TIMELESS-INTERACTING PROTEIN"/>
    <property type="match status" value="1"/>
</dbReference>
<comment type="subcellular location">
    <subcellularLocation>
        <location evidence="1 7">Nucleus</location>
    </subcellularLocation>
</comment>
<dbReference type="GeneTree" id="ENSGT00390000005764"/>
<evidence type="ECO:0000313" key="11">
    <source>
        <dbReference type="Proteomes" id="UP000694388"/>
    </source>
</evidence>
<name>A0A8C4R2U2_EPTBU</name>
<dbReference type="Ensembl" id="ENSEBUT00000024709.1">
    <property type="protein sequence ID" value="ENSEBUP00000024133.1"/>
    <property type="gene ID" value="ENSEBUG00000014866.1"/>
</dbReference>
<evidence type="ECO:0000256" key="4">
    <source>
        <dbReference type="ARBA" id="ARBA00022763"/>
    </source>
</evidence>
<keyword evidence="6 7" id="KW-0131">Cell cycle</keyword>
<sequence length="319" mass="36512">MEEEAAARGLFESEQDGHDDDDDERPTESERPWFSEDHVGDDAAAKEEKKPVKRIVRKPRVKLDAQRLLSERGLPALLKYFEKLNFKGKGHEAEDLHTLLWTLQHWAHRLCPHMAFGDFVEKLEMLGSKREIQTCMHKIRLDIPVFTSDFVTAHIDEEPVNEERDLNAPLGMDHSLWSPVPAEFPAEDPEQLSSDILVQLEEKRKQALERRRSRMQASQEISASSSQPESYPDTATQMLAQPEVEATDDLCDGNELRETSADQDVIMEILEEALAGIMKPERTLHQSLSQVFENPKDLGVIRDRTTLPYLHQAFPVVRT</sequence>